<dbReference type="EnsemblMetazoa" id="CapteT192237">
    <property type="protein sequence ID" value="CapteP192237"/>
    <property type="gene ID" value="CapteG192237"/>
</dbReference>
<proteinExistence type="predicted"/>
<evidence type="ECO:0000313" key="1">
    <source>
        <dbReference type="EMBL" id="ELU04498.1"/>
    </source>
</evidence>
<evidence type="ECO:0000313" key="2">
    <source>
        <dbReference type="EnsemblMetazoa" id="CapteP192237"/>
    </source>
</evidence>
<dbReference type="EMBL" id="AMQN01008125">
    <property type="status" value="NOT_ANNOTATED_CDS"/>
    <property type="molecule type" value="Genomic_DNA"/>
</dbReference>
<protein>
    <submittedName>
        <fullName evidence="1 2">Uncharacterized protein</fullName>
    </submittedName>
</protein>
<dbReference type="Pfam" id="PF13896">
    <property type="entry name" value="Glyco_transf_49"/>
    <property type="match status" value="1"/>
</dbReference>
<dbReference type="Proteomes" id="UP000014760">
    <property type="component" value="Unassembled WGS sequence"/>
</dbReference>
<reference evidence="3" key="1">
    <citation type="submission" date="2012-12" db="EMBL/GenBank/DDBJ databases">
        <authorList>
            <person name="Hellsten U."/>
            <person name="Grimwood J."/>
            <person name="Chapman J.A."/>
            <person name="Shapiro H."/>
            <person name="Aerts A."/>
            <person name="Otillar R.P."/>
            <person name="Terry A.Y."/>
            <person name="Boore J.L."/>
            <person name="Simakov O."/>
            <person name="Marletaz F."/>
            <person name="Cho S.-J."/>
            <person name="Edsinger-Gonzales E."/>
            <person name="Havlak P."/>
            <person name="Kuo D.-H."/>
            <person name="Larsson T."/>
            <person name="Lv J."/>
            <person name="Arendt D."/>
            <person name="Savage R."/>
            <person name="Osoegawa K."/>
            <person name="de Jong P."/>
            <person name="Lindberg D.R."/>
            <person name="Seaver E.C."/>
            <person name="Weisblat D.A."/>
            <person name="Putnam N.H."/>
            <person name="Grigoriev I.V."/>
            <person name="Rokhsar D.S."/>
        </authorList>
    </citation>
    <scope>NUCLEOTIDE SEQUENCE</scope>
    <source>
        <strain evidence="3">I ESC-2004</strain>
    </source>
</reference>
<reference evidence="1 3" key="2">
    <citation type="journal article" date="2013" name="Nature">
        <title>Insights into bilaterian evolution from three spiralian genomes.</title>
        <authorList>
            <person name="Simakov O."/>
            <person name="Marletaz F."/>
            <person name="Cho S.J."/>
            <person name="Edsinger-Gonzales E."/>
            <person name="Havlak P."/>
            <person name="Hellsten U."/>
            <person name="Kuo D.H."/>
            <person name="Larsson T."/>
            <person name="Lv J."/>
            <person name="Arendt D."/>
            <person name="Savage R."/>
            <person name="Osoegawa K."/>
            <person name="de Jong P."/>
            <person name="Grimwood J."/>
            <person name="Chapman J.A."/>
            <person name="Shapiro H."/>
            <person name="Aerts A."/>
            <person name="Otillar R.P."/>
            <person name="Terry A.Y."/>
            <person name="Boore J.L."/>
            <person name="Grigoriev I.V."/>
            <person name="Lindberg D.R."/>
            <person name="Seaver E.C."/>
            <person name="Weisblat D.A."/>
            <person name="Putnam N.H."/>
            <person name="Rokhsar D.S."/>
        </authorList>
    </citation>
    <scope>NUCLEOTIDE SEQUENCE</scope>
    <source>
        <strain evidence="1 3">I ESC-2004</strain>
    </source>
</reference>
<dbReference type="EMBL" id="KB302241">
    <property type="protein sequence ID" value="ELU04498.1"/>
    <property type="molecule type" value="Genomic_DNA"/>
</dbReference>
<name>R7UL34_CAPTE</name>
<reference evidence="2" key="3">
    <citation type="submission" date="2015-06" db="UniProtKB">
        <authorList>
            <consortium name="EnsemblMetazoa"/>
        </authorList>
    </citation>
    <scope>IDENTIFICATION</scope>
</reference>
<keyword evidence="3" id="KW-1185">Reference proteome</keyword>
<gene>
    <name evidence="1" type="ORF">CAPTEDRAFT_192237</name>
</gene>
<dbReference type="OrthoDB" id="3056235at2759"/>
<evidence type="ECO:0000313" key="3">
    <source>
        <dbReference type="Proteomes" id="UP000014760"/>
    </source>
</evidence>
<dbReference type="EMBL" id="AMQN01008124">
    <property type="status" value="NOT_ANNOTATED_CDS"/>
    <property type="molecule type" value="Genomic_DNA"/>
</dbReference>
<dbReference type="AlphaFoldDB" id="R7UL34"/>
<sequence length="221" mass="25529">MVHTVTRMKTRNCEVRVEVDNHTQRILRGPVKLGKQHERHVRDVDQTISGLKPFTVGQSFMHQLFSADEASKLSTCAKSLRIRFEKDSKQWEETELTNAIYKDASSGCNSYKYQSEYVYGNSTNIFGHPTKPKYQSKDVTLMVHLTSDRIEKLIRLTENWSGPISAAIYVDNITDSLMIENMCHFQSRPNIYIHILHKVGILDVAGDFKDQQAFHEYPLDY</sequence>
<organism evidence="1">
    <name type="scientific">Capitella teleta</name>
    <name type="common">Polychaete worm</name>
    <dbReference type="NCBI Taxonomy" id="283909"/>
    <lineage>
        <taxon>Eukaryota</taxon>
        <taxon>Metazoa</taxon>
        <taxon>Spiralia</taxon>
        <taxon>Lophotrochozoa</taxon>
        <taxon>Annelida</taxon>
        <taxon>Polychaeta</taxon>
        <taxon>Sedentaria</taxon>
        <taxon>Scolecida</taxon>
        <taxon>Capitellidae</taxon>
        <taxon>Capitella</taxon>
    </lineage>
</organism>
<accession>R7UL34</accession>
<dbReference type="HOGENOM" id="CLU_1251699_0_0_1"/>